<dbReference type="CDD" id="cd05117">
    <property type="entry name" value="STKc_CAMK"/>
    <property type="match status" value="1"/>
</dbReference>
<organism evidence="10 11">
    <name type="scientific">Oryza sativa subsp. japonica</name>
    <name type="common">Rice</name>
    <dbReference type="NCBI Taxonomy" id="39947"/>
    <lineage>
        <taxon>Eukaryota</taxon>
        <taxon>Viridiplantae</taxon>
        <taxon>Streptophyta</taxon>
        <taxon>Embryophyta</taxon>
        <taxon>Tracheophyta</taxon>
        <taxon>Spermatophyta</taxon>
        <taxon>Magnoliopsida</taxon>
        <taxon>Liliopsida</taxon>
        <taxon>Poales</taxon>
        <taxon>Poaceae</taxon>
        <taxon>BOP clade</taxon>
        <taxon>Oryzoideae</taxon>
        <taxon>Oryzeae</taxon>
        <taxon>Oryzinae</taxon>
        <taxon>Oryza</taxon>
        <taxon>Oryza sativa</taxon>
    </lineage>
</organism>
<dbReference type="Gene3D" id="1.10.510.10">
    <property type="entry name" value="Transferase(Phosphotransferase) domain 1"/>
    <property type="match status" value="1"/>
</dbReference>
<sequence length="520" mass="56127">SSSSSSPLRSPTLWLSFLPFLPRAPPLPRPNPPPPTLPSPPDPHPHDPQAAQARRLIARGGGGGWESMESSLPRKRKGARSACSLVGSSHEPTTVARKRACREPKPRPEKKKKDPSSDDASGRGGGGGVVQTAPPASGRAAPESPSRGLKRKLGCIESATRMGRKKRLESEYELGAEIGQGKFGSVRICRAKVGGEEFACKALPKNGEETVHREVEIMQHLSGHPGIVTLKAVFEDADKFYLVMELCGGGRLLDEMAREGKFSEQRAAIVIKDLMSVVKYCHEMGVVHRDIKPENILLTKAGKIKLADFGLAARVADGQKLSGIAGSPAYVAPEVLSGCYSEKVDVWGAGVLLHVLLHGSLPFQGGSLDAVFEAIKTVELDFHSGPWESISSLARDLISRMLNRDVPSRITADEVLSHPWVVFYTECPLKAVTANLSITNNIVAPRITWDRIRLHCESISSDSSSQRSADQDECGIVDALTAAITNVRISEPKRSRLCNPAIPIQQECSSNLKSNLCTAF</sequence>
<dbReference type="Pfam" id="PF00069">
    <property type="entry name" value="Pkinase"/>
    <property type="match status" value="1"/>
</dbReference>
<dbReference type="FunFam" id="3.30.200.20:FF:000042">
    <property type="entry name" value="Aurora kinase A"/>
    <property type="match status" value="1"/>
</dbReference>
<reference evidence="11" key="2">
    <citation type="journal article" date="2008" name="Nucleic Acids Res.">
        <title>The rice annotation project database (RAP-DB): 2008 update.</title>
        <authorList>
            <consortium name="The rice annotation project (RAP)"/>
        </authorList>
    </citation>
    <scope>GENOME REANNOTATION</scope>
    <source>
        <strain evidence="11">cv. Nipponbare</strain>
    </source>
</reference>
<dbReference type="AlphaFoldDB" id="Q0J130"/>
<reference evidence="10 11" key="1">
    <citation type="journal article" date="2005" name="Nature">
        <title>The map-based sequence of the rice genome.</title>
        <authorList>
            <consortium name="International rice genome sequencing project (IRGSP)"/>
            <person name="Matsumoto T."/>
            <person name="Wu J."/>
            <person name="Kanamori H."/>
            <person name="Katayose Y."/>
            <person name="Fujisawa M."/>
            <person name="Namiki N."/>
            <person name="Mizuno H."/>
            <person name="Yamamoto K."/>
            <person name="Antonio B.A."/>
            <person name="Baba T."/>
            <person name="Sakata K."/>
            <person name="Nagamura Y."/>
            <person name="Aoki H."/>
            <person name="Arikawa K."/>
            <person name="Arita K."/>
            <person name="Bito T."/>
            <person name="Chiden Y."/>
            <person name="Fujitsuka N."/>
            <person name="Fukunaka R."/>
            <person name="Hamada M."/>
            <person name="Harada C."/>
            <person name="Hayashi A."/>
            <person name="Hijishita S."/>
            <person name="Honda M."/>
            <person name="Hosokawa S."/>
            <person name="Ichikawa Y."/>
            <person name="Idonuma A."/>
            <person name="Iijima M."/>
            <person name="Ikeda M."/>
            <person name="Ikeno M."/>
            <person name="Ito K."/>
            <person name="Ito S."/>
            <person name="Ito T."/>
            <person name="Ito Y."/>
            <person name="Ito Y."/>
            <person name="Iwabuchi A."/>
            <person name="Kamiya K."/>
            <person name="Karasawa W."/>
            <person name="Kurita K."/>
            <person name="Katagiri S."/>
            <person name="Kikuta A."/>
            <person name="Kobayashi H."/>
            <person name="Kobayashi N."/>
            <person name="Machita K."/>
            <person name="Maehara T."/>
            <person name="Masukawa M."/>
            <person name="Mizubayashi T."/>
            <person name="Mukai Y."/>
            <person name="Nagasaki H."/>
            <person name="Nagata Y."/>
            <person name="Naito S."/>
            <person name="Nakashima M."/>
            <person name="Nakama Y."/>
            <person name="Nakamichi Y."/>
            <person name="Nakamura M."/>
            <person name="Meguro A."/>
            <person name="Negishi M."/>
            <person name="Ohta I."/>
            <person name="Ohta T."/>
            <person name="Okamoto M."/>
            <person name="Ono N."/>
            <person name="Saji S."/>
            <person name="Sakaguchi M."/>
            <person name="Sakai K."/>
            <person name="Shibata M."/>
            <person name="Shimokawa T."/>
            <person name="Song J."/>
            <person name="Takazaki Y."/>
            <person name="Terasawa K."/>
            <person name="Tsugane M."/>
            <person name="Tsuji K."/>
            <person name="Ueda S."/>
            <person name="Waki K."/>
            <person name="Yamagata H."/>
            <person name="Yamamoto M."/>
            <person name="Yamamoto S."/>
            <person name="Yamane H."/>
            <person name="Yoshiki S."/>
            <person name="Yoshihara R."/>
            <person name="Yukawa K."/>
            <person name="Zhong H."/>
            <person name="Yano M."/>
            <person name="Yuan Q."/>
            <person name="Ouyang S."/>
            <person name="Liu J."/>
            <person name="Jones K.M."/>
            <person name="Gansberger K."/>
            <person name="Moffat K."/>
            <person name="Hill J."/>
            <person name="Bera J."/>
            <person name="Fadrosh D."/>
            <person name="Jin S."/>
            <person name="Johri S."/>
            <person name="Kim M."/>
            <person name="Overton L."/>
            <person name="Reardon M."/>
            <person name="Tsitrin T."/>
            <person name="Vuong H."/>
            <person name="Weaver B."/>
            <person name="Ciecko A."/>
            <person name="Tallon L."/>
            <person name="Jackson J."/>
            <person name="Pai G."/>
            <person name="Aken S.V."/>
            <person name="Utterback T."/>
            <person name="Reidmuller S."/>
            <person name="Feldblyum T."/>
            <person name="Hsiao J."/>
            <person name="Zismann V."/>
            <person name="Iobst S."/>
            <person name="de Vazeille A.R."/>
            <person name="Buell C.R."/>
            <person name="Ying K."/>
            <person name="Li Y."/>
            <person name="Lu T."/>
            <person name="Huang Y."/>
            <person name="Zhao Q."/>
            <person name="Feng Q."/>
            <person name="Zhang L."/>
            <person name="Zhu J."/>
            <person name="Weng Q."/>
            <person name="Mu J."/>
            <person name="Lu Y."/>
            <person name="Fan D."/>
            <person name="Liu Y."/>
            <person name="Guan J."/>
            <person name="Zhang Y."/>
            <person name="Yu S."/>
            <person name="Liu X."/>
            <person name="Zhang Y."/>
            <person name="Hong G."/>
            <person name="Han B."/>
            <person name="Choisne N."/>
            <person name="Demange N."/>
            <person name="Orjeda G."/>
            <person name="Samain S."/>
            <person name="Cattolico L."/>
            <person name="Pelletier E."/>
            <person name="Couloux A."/>
            <person name="Segurens B."/>
            <person name="Wincker P."/>
            <person name="D'Hont A."/>
            <person name="Scarpelli C."/>
            <person name="Weissenbach J."/>
            <person name="Salanoubat M."/>
            <person name="Quetier F."/>
            <person name="Yu Y."/>
            <person name="Kim H.R."/>
            <person name="Rambo T."/>
            <person name="Currie J."/>
            <person name="Collura K."/>
            <person name="Luo M."/>
            <person name="Yang T."/>
            <person name="Ammiraju J.S.S."/>
            <person name="Engler F."/>
            <person name="Soderlund C."/>
            <person name="Wing R.A."/>
            <person name="Palmer L.E."/>
            <person name="de la Bastide M."/>
            <person name="Spiegel L."/>
            <person name="Nascimento L."/>
            <person name="Zutavern T."/>
            <person name="O'Shaughnessy A."/>
            <person name="Dike S."/>
            <person name="Dedhia N."/>
            <person name="Preston R."/>
            <person name="Balija V."/>
            <person name="McCombie W.R."/>
            <person name="Chow T."/>
            <person name="Chen H."/>
            <person name="Chung M."/>
            <person name="Chen C."/>
            <person name="Shaw J."/>
            <person name="Wu H."/>
            <person name="Hsiao K."/>
            <person name="Chao Y."/>
            <person name="Chu M."/>
            <person name="Cheng C."/>
            <person name="Hour A."/>
            <person name="Lee P."/>
            <person name="Lin S."/>
            <person name="Lin Y."/>
            <person name="Liou J."/>
            <person name="Liu S."/>
            <person name="Hsing Y."/>
            <person name="Raghuvanshi S."/>
            <person name="Mohanty A."/>
            <person name="Bharti A.K."/>
            <person name="Gaur A."/>
            <person name="Gupta V."/>
            <person name="Kumar D."/>
            <person name="Ravi V."/>
            <person name="Vij S."/>
            <person name="Kapur A."/>
            <person name="Khurana P."/>
            <person name="Khurana P."/>
            <person name="Khurana J.P."/>
            <person name="Tyagi A.K."/>
            <person name="Gaikwad K."/>
            <person name="Singh A."/>
            <person name="Dalal V."/>
            <person name="Srivastava S."/>
            <person name="Dixit A."/>
            <person name="Pal A.K."/>
            <person name="Ghazi I.A."/>
            <person name="Yadav M."/>
            <person name="Pandit A."/>
            <person name="Bhargava A."/>
            <person name="Sureshbabu K."/>
            <person name="Batra K."/>
            <person name="Sharma T.R."/>
            <person name="Mohapatra T."/>
            <person name="Singh N.K."/>
            <person name="Messing J."/>
            <person name="Nelson A.B."/>
            <person name="Fuks G."/>
            <person name="Kavchok S."/>
            <person name="Keizer G."/>
            <person name="Linton E."/>
            <person name="Llaca V."/>
            <person name="Song R."/>
            <person name="Tanyolac B."/>
            <person name="Young S."/>
            <person name="Ho-Il K."/>
            <person name="Hahn J.H."/>
            <person name="Sangsakoo G."/>
            <person name="Vanavichit A."/>
            <person name="de Mattos Luiz.A.T."/>
            <person name="Zimmer P.D."/>
            <person name="Malone G."/>
            <person name="Dellagostin O."/>
            <person name="de Oliveira A.C."/>
            <person name="Bevan M."/>
            <person name="Bancroft I."/>
            <person name="Minx P."/>
            <person name="Cordum H."/>
            <person name="Wilson R."/>
            <person name="Cheng Z."/>
            <person name="Jin W."/>
            <person name="Jiang J."/>
            <person name="Leong S.A."/>
            <person name="Iwama H."/>
            <person name="Gojobori T."/>
            <person name="Itoh T."/>
            <person name="Niimura Y."/>
            <person name="Fujii Y."/>
            <person name="Habara T."/>
            <person name="Sakai H."/>
            <person name="Sato Y."/>
            <person name="Wilson G."/>
            <person name="Kumar K."/>
            <person name="McCouch S."/>
            <person name="Juretic N."/>
            <person name="Hoen D."/>
            <person name="Wright S."/>
            <person name="Bruskiewich R."/>
            <person name="Bureau T."/>
            <person name="Miyao A."/>
            <person name="Hirochika H."/>
            <person name="Nishikawa T."/>
            <person name="Kadowaki K."/>
            <person name="Sugiura M."/>
            <person name="Burr B."/>
            <person name="Sasaki T."/>
        </authorList>
    </citation>
    <scope>NUCLEOTIDE SEQUENCE [LARGE SCALE GENOMIC DNA]</scope>
    <source>
        <strain evidence="11">cv. Nipponbare</strain>
    </source>
</reference>
<accession>Q0J130</accession>
<keyword evidence="1" id="KW-0723">Serine/threonine-protein kinase</keyword>
<evidence type="ECO:0000256" key="2">
    <source>
        <dbReference type="ARBA" id="ARBA00022679"/>
    </source>
</evidence>
<keyword evidence="2" id="KW-0808">Transferase</keyword>
<dbReference type="GO" id="GO:0004674">
    <property type="term" value="F:protein serine/threonine kinase activity"/>
    <property type="evidence" value="ECO:0007669"/>
    <property type="project" value="UniProtKB-KW"/>
</dbReference>
<gene>
    <name evidence="10" type="ordered locus">Os09g0466900</name>
</gene>
<dbReference type="InterPro" id="IPR008271">
    <property type="entry name" value="Ser/Thr_kinase_AS"/>
</dbReference>
<protein>
    <submittedName>
        <fullName evidence="10">Os09g0466900 protein</fullName>
    </submittedName>
</protein>
<dbReference type="PROSITE" id="PS00107">
    <property type="entry name" value="PROTEIN_KINASE_ATP"/>
    <property type="match status" value="1"/>
</dbReference>
<dbReference type="InterPro" id="IPR000719">
    <property type="entry name" value="Prot_kinase_dom"/>
</dbReference>
<keyword evidence="5" id="KW-0418">Kinase</keyword>
<evidence type="ECO:0000256" key="3">
    <source>
        <dbReference type="ARBA" id="ARBA00022737"/>
    </source>
</evidence>
<name>Q0J130_ORYSJ</name>
<evidence type="ECO:0000259" key="9">
    <source>
        <dbReference type="PROSITE" id="PS50011"/>
    </source>
</evidence>
<dbReference type="SMART" id="SM00220">
    <property type="entry name" value="S_TKc"/>
    <property type="match status" value="1"/>
</dbReference>
<dbReference type="SUPFAM" id="SSF56112">
    <property type="entry name" value="Protein kinase-like (PK-like)"/>
    <property type="match status" value="1"/>
</dbReference>
<keyword evidence="6 7" id="KW-0067">ATP-binding</keyword>
<dbReference type="Proteomes" id="UP000000763">
    <property type="component" value="Chromosome 9"/>
</dbReference>
<feature type="domain" description="Protein kinase" evidence="9">
    <location>
        <begin position="172"/>
        <end position="421"/>
    </location>
</feature>
<evidence type="ECO:0000256" key="4">
    <source>
        <dbReference type="ARBA" id="ARBA00022741"/>
    </source>
</evidence>
<feature type="binding site" evidence="7">
    <location>
        <position position="201"/>
    </location>
    <ligand>
        <name>ATP</name>
        <dbReference type="ChEBI" id="CHEBI:30616"/>
    </ligand>
</feature>
<evidence type="ECO:0000256" key="1">
    <source>
        <dbReference type="ARBA" id="ARBA00022527"/>
    </source>
</evidence>
<dbReference type="EMBL" id="AP008215">
    <property type="protein sequence ID" value="BAF25335.2"/>
    <property type="molecule type" value="Genomic_DNA"/>
</dbReference>
<feature type="compositionally biased region" description="Basic and acidic residues" evidence="8">
    <location>
        <begin position="101"/>
        <end position="116"/>
    </location>
</feature>
<keyword evidence="3" id="KW-0677">Repeat</keyword>
<dbReference type="SMR" id="Q0J130"/>
<dbReference type="KEGG" id="dosa:Os09g0466900"/>
<dbReference type="PANTHER" id="PTHR24349">
    <property type="entry name" value="SERINE/THREONINE-PROTEIN KINASE"/>
    <property type="match status" value="1"/>
</dbReference>
<dbReference type="InterPro" id="IPR017441">
    <property type="entry name" value="Protein_kinase_ATP_BS"/>
</dbReference>
<proteinExistence type="predicted"/>
<dbReference type="InterPro" id="IPR011009">
    <property type="entry name" value="Kinase-like_dom_sf"/>
</dbReference>
<evidence type="ECO:0000313" key="11">
    <source>
        <dbReference type="Proteomes" id="UP000000763"/>
    </source>
</evidence>
<keyword evidence="4 7" id="KW-0547">Nucleotide-binding</keyword>
<evidence type="ECO:0000256" key="7">
    <source>
        <dbReference type="PROSITE-ProRule" id="PRU10141"/>
    </source>
</evidence>
<dbReference type="FunFam" id="1.10.510.10:FF:000641">
    <property type="entry name" value="Serine/threonine-protein kinase PEPKR2"/>
    <property type="match status" value="1"/>
</dbReference>
<evidence type="ECO:0000256" key="5">
    <source>
        <dbReference type="ARBA" id="ARBA00022777"/>
    </source>
</evidence>
<dbReference type="PROSITE" id="PS00108">
    <property type="entry name" value="PROTEIN_KINASE_ST"/>
    <property type="match status" value="1"/>
</dbReference>
<evidence type="ECO:0000313" key="10">
    <source>
        <dbReference type="EMBL" id="BAF25335.2"/>
    </source>
</evidence>
<evidence type="ECO:0000256" key="6">
    <source>
        <dbReference type="ARBA" id="ARBA00022840"/>
    </source>
</evidence>
<feature type="region of interest" description="Disordered" evidence="8">
    <location>
        <begin position="21"/>
        <end position="156"/>
    </location>
</feature>
<feature type="compositionally biased region" description="Pro residues" evidence="8">
    <location>
        <begin position="22"/>
        <end position="42"/>
    </location>
</feature>
<dbReference type="GO" id="GO:0005524">
    <property type="term" value="F:ATP binding"/>
    <property type="evidence" value="ECO:0007669"/>
    <property type="project" value="UniProtKB-UniRule"/>
</dbReference>
<evidence type="ECO:0000256" key="8">
    <source>
        <dbReference type="SAM" id="MobiDB-lite"/>
    </source>
</evidence>
<dbReference type="InterPro" id="IPR050205">
    <property type="entry name" value="CDPK_Ser/Thr_kinases"/>
</dbReference>
<feature type="non-terminal residue" evidence="10">
    <location>
        <position position="1"/>
    </location>
</feature>
<dbReference type="PROSITE" id="PS50011">
    <property type="entry name" value="PROTEIN_KINASE_DOM"/>
    <property type="match status" value="1"/>
</dbReference>